<dbReference type="Proteomes" id="UP000242682">
    <property type="component" value="Unassembled WGS sequence"/>
</dbReference>
<protein>
    <submittedName>
        <fullName evidence="2">Competence protein ComGF</fullName>
    </submittedName>
</protein>
<feature type="transmembrane region" description="Helical" evidence="1">
    <location>
        <begin position="20"/>
        <end position="42"/>
    </location>
</feature>
<name>A0A2P8H4M3_9BACL</name>
<keyword evidence="3" id="KW-1185">Reference proteome</keyword>
<dbReference type="RefSeq" id="WP_106532648.1">
    <property type="nucleotide sequence ID" value="NZ_PYAT01000003.1"/>
</dbReference>
<keyword evidence="1" id="KW-0812">Transmembrane</keyword>
<dbReference type="EMBL" id="PYAT01000003">
    <property type="protein sequence ID" value="PSL41149.1"/>
    <property type="molecule type" value="Genomic_DNA"/>
</dbReference>
<evidence type="ECO:0000313" key="3">
    <source>
        <dbReference type="Proteomes" id="UP000242682"/>
    </source>
</evidence>
<accession>A0A2P8H4M3</accession>
<dbReference type="NCBIfam" id="NF041002">
    <property type="entry name" value="pilin_ComGF"/>
    <property type="match status" value="1"/>
</dbReference>
<gene>
    <name evidence="2" type="ORF">B0H99_103285</name>
</gene>
<keyword evidence="1" id="KW-0472">Membrane</keyword>
<comment type="caution">
    <text evidence="2">The sequence shown here is derived from an EMBL/GenBank/DDBJ whole genome shotgun (WGS) entry which is preliminary data.</text>
</comment>
<dbReference type="OrthoDB" id="2361316at2"/>
<dbReference type="AlphaFoldDB" id="A0A2P8H4M3"/>
<sequence>MPRFIKNEKGFAFLSSLVDLMVLMLLLPLISLFYSFSMLFFASLDAKRLEWQLFSEELKVYLREIDSIEEINDGGGIRISRKGEEFDIESYPQLVRKQKFRQGHEPMLTGVENCSFRLDGTKLTVRAKFLNGLTEEAEYVFTYP</sequence>
<dbReference type="Pfam" id="PF15980">
    <property type="entry name" value="ComGF"/>
    <property type="match status" value="1"/>
</dbReference>
<reference evidence="2 3" key="1">
    <citation type="submission" date="2018-03" db="EMBL/GenBank/DDBJ databases">
        <title>Genomic Encyclopedia of Type Strains, Phase III (KMG-III): the genomes of soil and plant-associated and newly described type strains.</title>
        <authorList>
            <person name="Whitman W."/>
        </authorList>
    </citation>
    <scope>NUCLEOTIDE SEQUENCE [LARGE SCALE GENOMIC DNA]</scope>
    <source>
        <strain evidence="2 3">CGMCC 1.12259</strain>
    </source>
</reference>
<dbReference type="InterPro" id="IPR016977">
    <property type="entry name" value="ComGF"/>
</dbReference>
<evidence type="ECO:0000313" key="2">
    <source>
        <dbReference type="EMBL" id="PSL41149.1"/>
    </source>
</evidence>
<proteinExistence type="predicted"/>
<keyword evidence="1" id="KW-1133">Transmembrane helix</keyword>
<evidence type="ECO:0000256" key="1">
    <source>
        <dbReference type="SAM" id="Phobius"/>
    </source>
</evidence>
<organism evidence="2 3">
    <name type="scientific">Planomicrobium soli</name>
    <dbReference type="NCBI Taxonomy" id="1176648"/>
    <lineage>
        <taxon>Bacteria</taxon>
        <taxon>Bacillati</taxon>
        <taxon>Bacillota</taxon>
        <taxon>Bacilli</taxon>
        <taxon>Bacillales</taxon>
        <taxon>Caryophanaceae</taxon>
        <taxon>Planomicrobium</taxon>
    </lineage>
</organism>